<dbReference type="EMBL" id="HBGK01051900">
    <property type="protein sequence ID" value="CAD9311574.1"/>
    <property type="molecule type" value="Transcribed_RNA"/>
</dbReference>
<dbReference type="Pfam" id="PF07717">
    <property type="entry name" value="OB_NTP_bind"/>
    <property type="match status" value="1"/>
</dbReference>
<proteinExistence type="predicted"/>
<dbReference type="CDD" id="cd18791">
    <property type="entry name" value="SF2_C_RHA"/>
    <property type="match status" value="1"/>
</dbReference>
<dbReference type="InterPro" id="IPR011709">
    <property type="entry name" value="DEAD-box_helicase_OB_fold"/>
</dbReference>
<gene>
    <name evidence="4" type="ORF">GOCE00092_LOCUS27312</name>
</gene>
<dbReference type="PANTHER" id="PTHR18934">
    <property type="entry name" value="ATP-DEPENDENT RNA HELICASE"/>
    <property type="match status" value="1"/>
</dbReference>
<dbReference type="InterPro" id="IPR027417">
    <property type="entry name" value="P-loop_NTPase"/>
</dbReference>
<dbReference type="GO" id="GO:0005524">
    <property type="term" value="F:ATP binding"/>
    <property type="evidence" value="ECO:0007669"/>
    <property type="project" value="UniProtKB-KW"/>
</dbReference>
<dbReference type="AlphaFoldDB" id="A0A7S1VUX0"/>
<evidence type="ECO:0000256" key="1">
    <source>
        <dbReference type="ARBA" id="ARBA00022741"/>
    </source>
</evidence>
<dbReference type="PROSITE" id="PS51194">
    <property type="entry name" value="HELICASE_CTER"/>
    <property type="match status" value="1"/>
</dbReference>
<dbReference type="InterPro" id="IPR001650">
    <property type="entry name" value="Helicase_C-like"/>
</dbReference>
<protein>
    <recommendedName>
        <fullName evidence="3">Helicase C-terminal domain-containing protein</fullName>
    </recommendedName>
</protein>
<organism evidence="4">
    <name type="scientific">Grammatophora oceanica</name>
    <dbReference type="NCBI Taxonomy" id="210454"/>
    <lineage>
        <taxon>Eukaryota</taxon>
        <taxon>Sar</taxon>
        <taxon>Stramenopiles</taxon>
        <taxon>Ochrophyta</taxon>
        <taxon>Bacillariophyta</taxon>
        <taxon>Fragilariophyceae</taxon>
        <taxon>Fragilariophycidae</taxon>
        <taxon>Rhabdonematales</taxon>
        <taxon>Grammatophoraceae</taxon>
        <taxon>Grammatophora</taxon>
    </lineage>
</organism>
<accession>A0A7S1VUX0</accession>
<sequence length="392" mass="44083">MKIACLPLYGALPYQMQAAVFQPKSSSEQNTRRVIFATNIAETSVTVPDIGFVIDCGFAKIPFFDPRNGFERLVVAPVSKASCRQRAGRAGRVRSGKCFRLFTEKFLLDKMAATTPPEVLRTNMTGFILTLKTLGVDNILAFDLMDTPTIDSLSHGLESLYALGAIDEKTQLTEMGLRMASFPTEPRIARMLLASLDYGCSWEVLGVASAMQVRSLLVQPRTQRQRLDYDTAITDIVDRSGDHVTYVNLISEMDDQQLDKEECKERFINYVALKRALEIRTQLARLLRRYGEVRAIGLSGDDNERSRAIRKCVLAGFFFHAAKLGNDGRYYTLRGKRMITPSKSSVLHSFGAPSEYIVFCETLDGVRGGIETRFNSTIEAKWLREIAPHYWE</sequence>
<dbReference type="Gene3D" id="1.20.120.1080">
    <property type="match status" value="1"/>
</dbReference>
<keyword evidence="1" id="KW-0547">Nucleotide-binding</keyword>
<evidence type="ECO:0000259" key="3">
    <source>
        <dbReference type="PROSITE" id="PS51194"/>
    </source>
</evidence>
<dbReference type="Pfam" id="PF21010">
    <property type="entry name" value="HA2_C"/>
    <property type="match status" value="1"/>
</dbReference>
<dbReference type="PANTHER" id="PTHR18934:SF136">
    <property type="entry name" value="ATP-DEPENDENT RNA HELICASE DHX35-RELATED"/>
    <property type="match status" value="1"/>
</dbReference>
<keyword evidence="2" id="KW-0067">ATP-binding</keyword>
<dbReference type="GO" id="GO:0003723">
    <property type="term" value="F:RNA binding"/>
    <property type="evidence" value="ECO:0007669"/>
    <property type="project" value="TreeGrafter"/>
</dbReference>
<dbReference type="Pfam" id="PF04408">
    <property type="entry name" value="WHD_HA2"/>
    <property type="match status" value="1"/>
</dbReference>
<dbReference type="GO" id="GO:0004386">
    <property type="term" value="F:helicase activity"/>
    <property type="evidence" value="ECO:0007669"/>
    <property type="project" value="TreeGrafter"/>
</dbReference>
<reference evidence="4" key="1">
    <citation type="submission" date="2021-01" db="EMBL/GenBank/DDBJ databases">
        <authorList>
            <person name="Corre E."/>
            <person name="Pelletier E."/>
            <person name="Niang G."/>
            <person name="Scheremetjew M."/>
            <person name="Finn R."/>
            <person name="Kale V."/>
            <person name="Holt S."/>
            <person name="Cochrane G."/>
            <person name="Meng A."/>
            <person name="Brown T."/>
            <person name="Cohen L."/>
        </authorList>
    </citation>
    <scope>NUCLEOTIDE SEQUENCE</scope>
    <source>
        <strain evidence="4">CCMP 410</strain>
    </source>
</reference>
<dbReference type="InterPro" id="IPR007502">
    <property type="entry name" value="Helicase-assoc_dom"/>
</dbReference>
<dbReference type="Pfam" id="PF00271">
    <property type="entry name" value="Helicase_C"/>
    <property type="match status" value="1"/>
</dbReference>
<name>A0A7S1VUX0_9STRA</name>
<dbReference type="SUPFAM" id="SSF52540">
    <property type="entry name" value="P-loop containing nucleoside triphosphate hydrolases"/>
    <property type="match status" value="1"/>
</dbReference>
<feature type="domain" description="Helicase C-terminal" evidence="3">
    <location>
        <begin position="1"/>
        <end position="135"/>
    </location>
</feature>
<evidence type="ECO:0000313" key="4">
    <source>
        <dbReference type="EMBL" id="CAD9311574.1"/>
    </source>
</evidence>
<dbReference type="SMART" id="SM00847">
    <property type="entry name" value="HA2"/>
    <property type="match status" value="1"/>
</dbReference>
<evidence type="ECO:0000256" key="2">
    <source>
        <dbReference type="ARBA" id="ARBA00022840"/>
    </source>
</evidence>
<dbReference type="InterPro" id="IPR048333">
    <property type="entry name" value="HA2_WH"/>
</dbReference>
<dbReference type="Gene3D" id="3.40.50.300">
    <property type="entry name" value="P-loop containing nucleotide triphosphate hydrolases"/>
    <property type="match status" value="1"/>
</dbReference>
<dbReference type="SMART" id="SM00490">
    <property type="entry name" value="HELICc"/>
    <property type="match status" value="1"/>
</dbReference>